<evidence type="ECO:0000313" key="4">
    <source>
        <dbReference type="EMBL" id="SVP94718.1"/>
    </source>
</evidence>
<reference evidence="4" key="1">
    <citation type="submission" date="2018-07" db="EMBL/GenBank/DDBJ databases">
        <authorList>
            <person name="Quirk P.G."/>
            <person name="Krulwich T.A."/>
        </authorList>
    </citation>
    <scope>NUCLEOTIDE SEQUENCE</scope>
    <source>
        <strain evidence="4">Anand</strain>
    </source>
</reference>
<feature type="compositionally biased region" description="Basic and acidic residues" evidence="1">
    <location>
        <begin position="120"/>
        <end position="129"/>
    </location>
</feature>
<feature type="transmembrane region" description="Helical" evidence="2">
    <location>
        <begin position="275"/>
        <end position="295"/>
    </location>
</feature>
<name>A0A3B0NJ90_THEAN</name>
<evidence type="ECO:0000256" key="2">
    <source>
        <dbReference type="SAM" id="Phobius"/>
    </source>
</evidence>
<proteinExistence type="predicted"/>
<feature type="region of interest" description="Disordered" evidence="1">
    <location>
        <begin position="90"/>
        <end position="131"/>
    </location>
</feature>
<dbReference type="EMBL" id="UIVS01000004">
    <property type="protein sequence ID" value="SVP94718.1"/>
    <property type="molecule type" value="Genomic_DNA"/>
</dbReference>
<protein>
    <submittedName>
        <fullName evidence="4">Got1/Sft2-like family, putative</fullName>
    </submittedName>
</protein>
<feature type="transmembrane region" description="Helical" evidence="2">
    <location>
        <begin position="221"/>
        <end position="241"/>
    </location>
</feature>
<dbReference type="AlphaFoldDB" id="A0A3B0NJ90"/>
<keyword evidence="2" id="KW-1133">Transmembrane helix</keyword>
<feature type="transmembrane region" description="Helical" evidence="2">
    <location>
        <begin position="253"/>
        <end position="269"/>
    </location>
</feature>
<keyword evidence="2" id="KW-0812">Transmembrane</keyword>
<organism evidence="4">
    <name type="scientific">Theileria annulata</name>
    <dbReference type="NCBI Taxonomy" id="5874"/>
    <lineage>
        <taxon>Eukaryota</taxon>
        <taxon>Sar</taxon>
        <taxon>Alveolata</taxon>
        <taxon>Apicomplexa</taxon>
        <taxon>Aconoidasida</taxon>
        <taxon>Piroplasmida</taxon>
        <taxon>Theileriidae</taxon>
        <taxon>Theileria</taxon>
    </lineage>
</organism>
<evidence type="ECO:0000313" key="3">
    <source>
        <dbReference type="EMBL" id="SVP94105.1"/>
    </source>
</evidence>
<sequence>MKLLLFIIVFVDCKYLINPILTSLKSKDLPEDATLDYAYMTKNRTTKPQIEHEPVEQGTQESEESDNKERGIGKHNSEELENLVKGNLATNNAQSGTFGENSGNMSNNTNSNNTTTNNYHTEKGFKDDIPVGTMQTTPNIKNTTDTSNHKGDTSTFVTNNFYNPSKNDNNITIGGELEYEYLWKRIYDIDEKLSELNPINLNPNNLNPLKRKGIVFSLNRLILLFSNLFIIFGFFFLLGSNKFFIFFSKRRKGTGFYLIGVSLIVIPIYELNNNFGIYIQLFGIILQLFGCYYLFHEFLPNLISYLKLTPLNTLFKINFINKLFNFLTLKQLPT</sequence>
<feature type="compositionally biased region" description="Polar residues" evidence="1">
    <location>
        <begin position="90"/>
        <end position="100"/>
    </location>
</feature>
<feature type="compositionally biased region" description="Low complexity" evidence="1">
    <location>
        <begin position="101"/>
        <end position="118"/>
    </location>
</feature>
<evidence type="ECO:0000256" key="1">
    <source>
        <dbReference type="SAM" id="MobiDB-lite"/>
    </source>
</evidence>
<dbReference type="VEuPathDB" id="PiroplasmaDB:TA09320"/>
<feature type="region of interest" description="Disordered" evidence="1">
    <location>
        <begin position="44"/>
        <end position="72"/>
    </location>
</feature>
<accession>A0A3B0NJ90</accession>
<dbReference type="EMBL" id="UIVT01000004">
    <property type="protein sequence ID" value="SVP94105.1"/>
    <property type="molecule type" value="Genomic_DNA"/>
</dbReference>
<gene>
    <name evidence="3" type="ORF">TAT_000310600</name>
    <name evidence="4" type="ORF">TAV_000310600</name>
</gene>
<keyword evidence="2" id="KW-0472">Membrane</keyword>